<gene>
    <name evidence="7" type="ORF">EUX52_07615</name>
</gene>
<dbReference type="SUPFAM" id="SSF53955">
    <property type="entry name" value="Lysozyme-like"/>
    <property type="match status" value="1"/>
</dbReference>
<comment type="similarity">
    <text evidence="6">Belongs to the glycosyl hydrolase 24 family.</text>
</comment>
<keyword evidence="2 6" id="KW-0929">Antimicrobial</keyword>
<dbReference type="AlphaFoldDB" id="A0A502LML7"/>
<dbReference type="GO" id="GO:0009253">
    <property type="term" value="P:peptidoglycan catabolic process"/>
    <property type="evidence" value="ECO:0007669"/>
    <property type="project" value="InterPro"/>
</dbReference>
<reference evidence="7 8" key="1">
    <citation type="submission" date="2019-01" db="EMBL/GenBank/DDBJ databases">
        <title>Comparative genomic analysis identifies haemin-independent Haemophilus haemolyticus: a formal re-classification of Haemophilus intermedius.</title>
        <authorList>
            <person name="Harris T.M."/>
            <person name="Price E.P."/>
            <person name="Sarovich D.S."/>
            <person name="Norskov-Lauritsen N."/>
            <person name="Beissbarth J."/>
            <person name="Chang A.B."/>
            <person name="Smith-Vaughan H.C."/>
        </authorList>
    </citation>
    <scope>NUCLEOTIDE SEQUENCE [LARGE SCALE GENOMIC DNA]</scope>
    <source>
        <strain evidence="7 8">60982 B Hi-1</strain>
    </source>
</reference>
<proteinExistence type="inferred from homology"/>
<evidence type="ECO:0000256" key="2">
    <source>
        <dbReference type="ARBA" id="ARBA00022529"/>
    </source>
</evidence>
<accession>A0A502LML7</accession>
<dbReference type="Proteomes" id="UP000316282">
    <property type="component" value="Unassembled WGS sequence"/>
</dbReference>
<dbReference type="InterPro" id="IPR023346">
    <property type="entry name" value="Lysozyme-like_dom_sf"/>
</dbReference>
<dbReference type="GO" id="GO:0003796">
    <property type="term" value="F:lysozyme activity"/>
    <property type="evidence" value="ECO:0007669"/>
    <property type="project" value="UniProtKB-EC"/>
</dbReference>
<dbReference type="EMBL" id="SDPD01000009">
    <property type="protein sequence ID" value="TPH20677.1"/>
    <property type="molecule type" value="Genomic_DNA"/>
</dbReference>
<name>A0A502LML7_HAEHA</name>
<dbReference type="EC" id="3.2.1.17" evidence="6"/>
<dbReference type="GO" id="GO:0016998">
    <property type="term" value="P:cell wall macromolecule catabolic process"/>
    <property type="evidence" value="ECO:0007669"/>
    <property type="project" value="InterPro"/>
</dbReference>
<dbReference type="InterPro" id="IPR051018">
    <property type="entry name" value="Bacteriophage_GH24"/>
</dbReference>
<evidence type="ECO:0000256" key="6">
    <source>
        <dbReference type="RuleBase" id="RU003788"/>
    </source>
</evidence>
<dbReference type="Gene3D" id="1.10.530.40">
    <property type="match status" value="1"/>
</dbReference>
<dbReference type="RefSeq" id="WP_140527758.1">
    <property type="nucleotide sequence ID" value="NZ_SDPD01000009.1"/>
</dbReference>
<dbReference type="PANTHER" id="PTHR38107:SF4">
    <property type="entry name" value="LYSOZYME"/>
    <property type="match status" value="1"/>
</dbReference>
<dbReference type="CDD" id="cd16901">
    <property type="entry name" value="lyz_P1"/>
    <property type="match status" value="1"/>
</dbReference>
<evidence type="ECO:0000256" key="5">
    <source>
        <dbReference type="ARBA" id="ARBA00023295"/>
    </source>
</evidence>
<dbReference type="GO" id="GO:0042742">
    <property type="term" value="P:defense response to bacterium"/>
    <property type="evidence" value="ECO:0007669"/>
    <property type="project" value="UniProtKB-KW"/>
</dbReference>
<dbReference type="InterPro" id="IPR023347">
    <property type="entry name" value="Lysozyme_dom_sf"/>
</dbReference>
<evidence type="ECO:0000313" key="7">
    <source>
        <dbReference type="EMBL" id="TPH20677.1"/>
    </source>
</evidence>
<comment type="catalytic activity">
    <reaction evidence="1 6">
        <text>Hydrolysis of (1-&gt;4)-beta-linkages between N-acetylmuramic acid and N-acetyl-D-glucosamine residues in a peptidoglycan and between N-acetyl-D-glucosamine residues in chitodextrins.</text>
        <dbReference type="EC" id="3.2.1.17"/>
    </reaction>
</comment>
<sequence>MKLTRTRTTLGAAGAICAVSSIITLMYAQFGEELILSPKGAEIIGNAEGCRRDPYKCPADVLTVGIGSTAYSGQPVDPKHRYTDLEIAERWKNDIQVAEKCVLNYGNGRALPQSVFDSAVSITFNAGCGAVRNSTLFKQLRAGNYHQACYEYPKWVYAGGKILPGLVSRREKEKALCLADLKQP</sequence>
<evidence type="ECO:0000256" key="3">
    <source>
        <dbReference type="ARBA" id="ARBA00022638"/>
    </source>
</evidence>
<keyword evidence="4 6" id="KW-0378">Hydrolase</keyword>
<comment type="caution">
    <text evidence="7">The sequence shown here is derived from an EMBL/GenBank/DDBJ whole genome shotgun (WGS) entry which is preliminary data.</text>
</comment>
<dbReference type="PANTHER" id="PTHR38107">
    <property type="match status" value="1"/>
</dbReference>
<dbReference type="HAMAP" id="MF_04110">
    <property type="entry name" value="ENDOLYSIN_T4"/>
    <property type="match status" value="1"/>
</dbReference>
<evidence type="ECO:0000256" key="1">
    <source>
        <dbReference type="ARBA" id="ARBA00000632"/>
    </source>
</evidence>
<organism evidence="7 8">
    <name type="scientific">Haemophilus haemolyticus</name>
    <dbReference type="NCBI Taxonomy" id="726"/>
    <lineage>
        <taxon>Bacteria</taxon>
        <taxon>Pseudomonadati</taxon>
        <taxon>Pseudomonadota</taxon>
        <taxon>Gammaproteobacteria</taxon>
        <taxon>Pasteurellales</taxon>
        <taxon>Pasteurellaceae</taxon>
        <taxon>Haemophilus</taxon>
    </lineage>
</organism>
<keyword evidence="5 6" id="KW-0326">Glycosidase</keyword>
<evidence type="ECO:0000256" key="4">
    <source>
        <dbReference type="ARBA" id="ARBA00022801"/>
    </source>
</evidence>
<dbReference type="InterPro" id="IPR002196">
    <property type="entry name" value="Glyco_hydro_24"/>
</dbReference>
<keyword evidence="3 6" id="KW-0081">Bacteriolytic enzyme</keyword>
<dbReference type="InterPro" id="IPR034690">
    <property type="entry name" value="Endolysin_T4_type"/>
</dbReference>
<protein>
    <recommendedName>
        <fullName evidence="6">Lysozyme</fullName>
        <ecNumber evidence="6">3.2.1.17</ecNumber>
    </recommendedName>
</protein>
<dbReference type="GO" id="GO:0031640">
    <property type="term" value="P:killing of cells of another organism"/>
    <property type="evidence" value="ECO:0007669"/>
    <property type="project" value="UniProtKB-KW"/>
</dbReference>
<evidence type="ECO:0000313" key="8">
    <source>
        <dbReference type="Proteomes" id="UP000316282"/>
    </source>
</evidence>
<dbReference type="Pfam" id="PF00959">
    <property type="entry name" value="Phage_lysozyme"/>
    <property type="match status" value="1"/>
</dbReference>